<evidence type="ECO:0000313" key="2">
    <source>
        <dbReference type="Proteomes" id="UP001476798"/>
    </source>
</evidence>
<dbReference type="EMBL" id="JAHRIO010061568">
    <property type="protein sequence ID" value="MEQ2178862.1"/>
    <property type="molecule type" value="Genomic_DNA"/>
</dbReference>
<evidence type="ECO:0000313" key="1">
    <source>
        <dbReference type="EMBL" id="MEQ2178862.1"/>
    </source>
</evidence>
<evidence type="ECO:0008006" key="3">
    <source>
        <dbReference type="Google" id="ProtNLM"/>
    </source>
</evidence>
<accession>A0ABV0P5X9</accession>
<organism evidence="1 2">
    <name type="scientific">Goodea atripinnis</name>
    <dbReference type="NCBI Taxonomy" id="208336"/>
    <lineage>
        <taxon>Eukaryota</taxon>
        <taxon>Metazoa</taxon>
        <taxon>Chordata</taxon>
        <taxon>Craniata</taxon>
        <taxon>Vertebrata</taxon>
        <taxon>Euteleostomi</taxon>
        <taxon>Actinopterygii</taxon>
        <taxon>Neopterygii</taxon>
        <taxon>Teleostei</taxon>
        <taxon>Neoteleostei</taxon>
        <taxon>Acanthomorphata</taxon>
        <taxon>Ovalentaria</taxon>
        <taxon>Atherinomorphae</taxon>
        <taxon>Cyprinodontiformes</taxon>
        <taxon>Goodeidae</taxon>
        <taxon>Goodea</taxon>
    </lineage>
</organism>
<gene>
    <name evidence="1" type="ORF">GOODEAATRI_018633</name>
</gene>
<protein>
    <recommendedName>
        <fullName evidence="3">Secreted protein</fullName>
    </recommendedName>
</protein>
<dbReference type="Proteomes" id="UP001476798">
    <property type="component" value="Unassembled WGS sequence"/>
</dbReference>
<reference evidence="1 2" key="1">
    <citation type="submission" date="2021-06" db="EMBL/GenBank/DDBJ databases">
        <authorList>
            <person name="Palmer J.M."/>
        </authorList>
    </citation>
    <scope>NUCLEOTIDE SEQUENCE [LARGE SCALE GENOMIC DNA]</scope>
    <source>
        <strain evidence="1 2">GA_2019</strain>
        <tissue evidence="1">Muscle</tissue>
    </source>
</reference>
<proteinExistence type="predicted"/>
<keyword evidence="2" id="KW-1185">Reference proteome</keyword>
<name>A0ABV0P5X9_9TELE</name>
<sequence length="100" mass="11185">MYTCIFIIYLAGILFFFDGRTKKYMACSSLHSTSLFSLSPRLACSVTHGHISNFTLQVAAQKIQFVFVSLPFSAISIKREWLTSKIDACFQTSKTNGVDS</sequence>
<comment type="caution">
    <text evidence="1">The sequence shown here is derived from an EMBL/GenBank/DDBJ whole genome shotgun (WGS) entry which is preliminary data.</text>
</comment>